<dbReference type="OrthoDB" id="9783818at2"/>
<dbReference type="RefSeq" id="WP_079554374.1">
    <property type="nucleotide sequence ID" value="NZ_LT670847.1"/>
</dbReference>
<dbReference type="InterPro" id="IPR036465">
    <property type="entry name" value="vWFA_dom_sf"/>
</dbReference>
<dbReference type="SUPFAM" id="SSF53300">
    <property type="entry name" value="vWA-like"/>
    <property type="match status" value="1"/>
</dbReference>
<organism evidence="4 5">
    <name type="scientific">Vreelandella subglaciescola</name>
    <dbReference type="NCBI Taxonomy" id="29571"/>
    <lineage>
        <taxon>Bacteria</taxon>
        <taxon>Pseudomonadati</taxon>
        <taxon>Pseudomonadota</taxon>
        <taxon>Gammaproteobacteria</taxon>
        <taxon>Oceanospirillales</taxon>
        <taxon>Halomonadaceae</taxon>
        <taxon>Vreelandella</taxon>
    </lineage>
</organism>
<proteinExistence type="predicted"/>
<evidence type="ECO:0000313" key="4">
    <source>
        <dbReference type="EMBL" id="SHM38330.1"/>
    </source>
</evidence>
<accession>A0A1M7IC98</accession>
<gene>
    <name evidence="4" type="ORF">SAMN05878437_2678</name>
</gene>
<reference evidence="4 5" key="1">
    <citation type="submission" date="2016-11" db="EMBL/GenBank/DDBJ databases">
        <authorList>
            <person name="Jaros S."/>
            <person name="Januszkiewicz K."/>
            <person name="Wedrychowicz H."/>
        </authorList>
    </citation>
    <scope>NUCLEOTIDE SEQUENCE [LARGE SCALE GENOMIC DNA]</scope>
    <source>
        <strain evidence="4 5">ACAM 12</strain>
    </source>
</reference>
<dbReference type="PROSITE" id="PS50234">
    <property type="entry name" value="VWFA"/>
    <property type="match status" value="1"/>
</dbReference>
<evidence type="ECO:0000259" key="3">
    <source>
        <dbReference type="PROSITE" id="PS50234"/>
    </source>
</evidence>
<keyword evidence="2" id="KW-0732">Signal</keyword>
<dbReference type="InterPro" id="IPR002035">
    <property type="entry name" value="VWF_A"/>
</dbReference>
<sequence length="674" mass="71107">MKRIVPTLAAMMIAGGIALAAPANAADDVVIVYDASGSMWGQIDGTSKMEIAQDVMADLVNEWDEATNLGLVAYGHRRQGDCGDIATLIEPGPLDKASFINTVNAIKPKGKTPISASVQHAADLLSYRDRQATIVLISDGLETCNADPCALSQQLAQEGVKFTAHVVGFDLEDDAHASLACIADNTGGIFVPANSAAELHDALDQVQSAMDQPPAPSEPEPAPEEFAPPEVEISGPAQATTGAPFTVSWSDIVATNDYFTIVPAGADEGKTGNRGLVRDKSEGSLTAPAEPGLYEVRYVLREGMKTLASAPVEVVEAEVGISAPEQVTTGATFKVSWSDIVATNDYFTIVPAGTDEGKTGNRGLVRDKSEGSLTAPAEPGLYEVRYVLREGMKTLASAPLEVVEAEVGISAPEQVTTGAPFTVSWSDTVATNDYFTIVPAGTDEGKTGNRGLVRDKSEGSLKAPAEPGLYEVRYVLREGMKTLASAPLEVVEAEVNISAPDIVRAGTPIKISWSDTVATNDYYTIVPAGADEGKTGDRDLVQDKGEGSLTAPAEPGLYEVRYVLREGMKTLASAPLEVVGADAPLDDGAGLSVPKTAAPGETISISWSGESDSADQRISLARKDQPDFSWIDAQPVGEEKTMDLTMPDEAGFYEVRFLDVTERELLGRSVVEVK</sequence>
<dbReference type="InParanoid" id="A0A1M7IC98"/>
<feature type="signal peptide" evidence="2">
    <location>
        <begin position="1"/>
        <end position="25"/>
    </location>
</feature>
<protein>
    <submittedName>
        <fullName evidence="4">Ca-activated chloride channel family protein</fullName>
    </submittedName>
</protein>
<name>A0A1M7IC98_9GAMM</name>
<dbReference type="AlphaFoldDB" id="A0A1M7IC98"/>
<dbReference type="STRING" id="29571.SAMN05878437_2678"/>
<evidence type="ECO:0000256" key="2">
    <source>
        <dbReference type="SAM" id="SignalP"/>
    </source>
</evidence>
<dbReference type="Proteomes" id="UP000190911">
    <property type="component" value="Chromosome I"/>
</dbReference>
<dbReference type="EMBL" id="LT670847">
    <property type="protein sequence ID" value="SHM38330.1"/>
    <property type="molecule type" value="Genomic_DNA"/>
</dbReference>
<feature type="domain" description="VWFA" evidence="3">
    <location>
        <begin position="28"/>
        <end position="206"/>
    </location>
</feature>
<feature type="region of interest" description="Disordered" evidence="1">
    <location>
        <begin position="206"/>
        <end position="227"/>
    </location>
</feature>
<dbReference type="Gene3D" id="3.40.50.410">
    <property type="entry name" value="von Willebrand factor, type A domain"/>
    <property type="match status" value="1"/>
</dbReference>
<feature type="chain" id="PRO_5012184204" evidence="2">
    <location>
        <begin position="26"/>
        <end position="674"/>
    </location>
</feature>
<evidence type="ECO:0000313" key="5">
    <source>
        <dbReference type="Proteomes" id="UP000190911"/>
    </source>
</evidence>
<keyword evidence="5" id="KW-1185">Reference proteome</keyword>
<dbReference type="SMART" id="SM00327">
    <property type="entry name" value="VWA"/>
    <property type="match status" value="1"/>
</dbReference>
<evidence type="ECO:0000256" key="1">
    <source>
        <dbReference type="SAM" id="MobiDB-lite"/>
    </source>
</evidence>
<dbReference type="Pfam" id="PF00092">
    <property type="entry name" value="VWA"/>
    <property type="match status" value="1"/>
</dbReference>